<dbReference type="SMART" id="SM00345">
    <property type="entry name" value="HTH_GNTR"/>
    <property type="match status" value="1"/>
</dbReference>
<keyword evidence="7" id="KW-1185">Reference proteome</keyword>
<evidence type="ECO:0000313" key="6">
    <source>
        <dbReference type="EMBL" id="AVG23462.1"/>
    </source>
</evidence>
<keyword evidence="2" id="KW-0238">DNA-binding</keyword>
<dbReference type="PANTHER" id="PTHR44846">
    <property type="entry name" value="MANNOSYL-D-GLYCERATE TRANSPORT/METABOLISM SYSTEM REPRESSOR MNGR-RELATED"/>
    <property type="match status" value="1"/>
</dbReference>
<evidence type="ECO:0000256" key="1">
    <source>
        <dbReference type="ARBA" id="ARBA00023015"/>
    </source>
</evidence>
<name>A0A2L2BPC0_9MICO</name>
<dbReference type="SUPFAM" id="SSF46785">
    <property type="entry name" value="Winged helix' DNA-binding domain"/>
    <property type="match status" value="1"/>
</dbReference>
<evidence type="ECO:0000256" key="2">
    <source>
        <dbReference type="ARBA" id="ARBA00023125"/>
    </source>
</evidence>
<dbReference type="PANTHER" id="PTHR44846:SF1">
    <property type="entry name" value="MANNOSYL-D-GLYCERATE TRANSPORT_METABOLISM SYSTEM REPRESSOR MNGR-RELATED"/>
    <property type="match status" value="1"/>
</dbReference>
<dbReference type="PROSITE" id="PS50949">
    <property type="entry name" value="HTH_GNTR"/>
    <property type="match status" value="1"/>
</dbReference>
<keyword evidence="3" id="KW-0804">Transcription</keyword>
<organism evidence="6 7">
    <name type="scientific">Pontimonas salivibrio</name>
    <dbReference type="NCBI Taxonomy" id="1159327"/>
    <lineage>
        <taxon>Bacteria</taxon>
        <taxon>Bacillati</taxon>
        <taxon>Actinomycetota</taxon>
        <taxon>Actinomycetes</taxon>
        <taxon>Micrococcales</taxon>
        <taxon>Microbacteriaceae</taxon>
        <taxon>Pontimonas</taxon>
    </lineage>
</organism>
<dbReference type="SUPFAM" id="SSF64288">
    <property type="entry name" value="Chorismate lyase-like"/>
    <property type="match status" value="1"/>
</dbReference>
<dbReference type="InterPro" id="IPR028978">
    <property type="entry name" value="Chorismate_lyase_/UTRA_dom_sf"/>
</dbReference>
<evidence type="ECO:0000256" key="3">
    <source>
        <dbReference type="ARBA" id="ARBA00023163"/>
    </source>
</evidence>
<accession>A0A2L2BPC0</accession>
<dbReference type="GO" id="GO:0003700">
    <property type="term" value="F:DNA-binding transcription factor activity"/>
    <property type="evidence" value="ECO:0007669"/>
    <property type="project" value="InterPro"/>
</dbReference>
<dbReference type="Gene3D" id="1.10.10.10">
    <property type="entry name" value="Winged helix-like DNA-binding domain superfamily/Winged helix DNA-binding domain"/>
    <property type="match status" value="1"/>
</dbReference>
<dbReference type="EMBL" id="CP026923">
    <property type="protein sequence ID" value="AVG23462.1"/>
    <property type="molecule type" value="Genomic_DNA"/>
</dbReference>
<dbReference type="InterPro" id="IPR000524">
    <property type="entry name" value="Tscrpt_reg_HTH_GntR"/>
</dbReference>
<dbReference type="Gene3D" id="3.40.1410.10">
    <property type="entry name" value="Chorismate lyase-like"/>
    <property type="match status" value="1"/>
</dbReference>
<sequence length="256" mass="28347">MGSRLPAERQLAEEFGVSVMTVRHALGVLADDGWVRRSAGSGTFVSRPTVSMGPSLTSFTQDMMRRGFTPSSTVIRAEVVTPDLDTVTRLGLRPGEMAFLVERLRYADGEPMCHEIGLFPQHLGALLQNQDLEGSLHRALSEHGVVPRSTQRSVRAVVAMNRECELLDLPINSPALEIVDVFSDALSRPIHYVRSRYRFDRYEVLTNIATPDGTHSADFDTADTVRHSDPAERKSSQHDFFGEQKEETGQPPVVSS</sequence>
<proteinExistence type="predicted"/>
<dbReference type="AlphaFoldDB" id="A0A2L2BPC0"/>
<feature type="domain" description="HTH gntR-type" evidence="5">
    <location>
        <begin position="1"/>
        <end position="48"/>
    </location>
</feature>
<dbReference type="InterPro" id="IPR050679">
    <property type="entry name" value="Bact_HTH_transcr_reg"/>
</dbReference>
<dbReference type="GO" id="GO:0045892">
    <property type="term" value="P:negative regulation of DNA-templated transcription"/>
    <property type="evidence" value="ECO:0007669"/>
    <property type="project" value="TreeGrafter"/>
</dbReference>
<keyword evidence="1" id="KW-0805">Transcription regulation</keyword>
<feature type="region of interest" description="Disordered" evidence="4">
    <location>
        <begin position="210"/>
        <end position="256"/>
    </location>
</feature>
<reference evidence="6 7" key="1">
    <citation type="submission" date="2018-02" db="EMBL/GenBank/DDBJ databases">
        <title>Complete genome of the streamlined marine actinobacterium Pontimonas salivibrio CL-TW6 adapted to coastal planktonic lifestype.</title>
        <authorList>
            <person name="Cho B.C."/>
            <person name="Hardies S.C."/>
            <person name="Jang G.I."/>
            <person name="Hwang C.Y."/>
        </authorList>
    </citation>
    <scope>NUCLEOTIDE SEQUENCE [LARGE SCALE GENOMIC DNA]</scope>
    <source>
        <strain evidence="6 7">CL-TW6</strain>
    </source>
</reference>
<dbReference type="Proteomes" id="UP000243077">
    <property type="component" value="Chromosome"/>
</dbReference>
<evidence type="ECO:0000256" key="4">
    <source>
        <dbReference type="SAM" id="MobiDB-lite"/>
    </source>
</evidence>
<dbReference type="SMART" id="SM00866">
    <property type="entry name" value="UTRA"/>
    <property type="match status" value="1"/>
</dbReference>
<dbReference type="KEGG" id="psai:C3B54_11469"/>
<dbReference type="CDD" id="cd07377">
    <property type="entry name" value="WHTH_GntR"/>
    <property type="match status" value="1"/>
</dbReference>
<dbReference type="Pfam" id="PF07702">
    <property type="entry name" value="UTRA"/>
    <property type="match status" value="1"/>
</dbReference>
<protein>
    <submittedName>
        <fullName evidence="6">GntR family transcriptional regulator</fullName>
    </submittedName>
</protein>
<dbReference type="GO" id="GO:0003677">
    <property type="term" value="F:DNA binding"/>
    <property type="evidence" value="ECO:0007669"/>
    <property type="project" value="UniProtKB-KW"/>
</dbReference>
<dbReference type="InterPro" id="IPR036390">
    <property type="entry name" value="WH_DNA-bd_sf"/>
</dbReference>
<dbReference type="InterPro" id="IPR036388">
    <property type="entry name" value="WH-like_DNA-bd_sf"/>
</dbReference>
<dbReference type="PRINTS" id="PR00035">
    <property type="entry name" value="HTHGNTR"/>
</dbReference>
<evidence type="ECO:0000313" key="7">
    <source>
        <dbReference type="Proteomes" id="UP000243077"/>
    </source>
</evidence>
<dbReference type="Pfam" id="PF00392">
    <property type="entry name" value="GntR"/>
    <property type="match status" value="1"/>
</dbReference>
<feature type="compositionally biased region" description="Basic and acidic residues" evidence="4">
    <location>
        <begin position="215"/>
        <end position="248"/>
    </location>
</feature>
<dbReference type="InterPro" id="IPR011663">
    <property type="entry name" value="UTRA"/>
</dbReference>
<evidence type="ECO:0000259" key="5">
    <source>
        <dbReference type="PROSITE" id="PS50949"/>
    </source>
</evidence>
<gene>
    <name evidence="6" type="ORF">C3B54_11469</name>
</gene>